<protein>
    <recommendedName>
        <fullName evidence="3">Ankyrin repeat domain-containing protein</fullName>
    </recommendedName>
</protein>
<organism evidence="1 2">
    <name type="scientific">Collybia nuda</name>
    <dbReference type="NCBI Taxonomy" id="64659"/>
    <lineage>
        <taxon>Eukaryota</taxon>
        <taxon>Fungi</taxon>
        <taxon>Dikarya</taxon>
        <taxon>Basidiomycota</taxon>
        <taxon>Agaricomycotina</taxon>
        <taxon>Agaricomycetes</taxon>
        <taxon>Agaricomycetidae</taxon>
        <taxon>Agaricales</taxon>
        <taxon>Tricholomatineae</taxon>
        <taxon>Clitocybaceae</taxon>
        <taxon>Collybia</taxon>
    </lineage>
</organism>
<dbReference type="OrthoDB" id="539213at2759"/>
<reference evidence="1" key="1">
    <citation type="submission" date="2020-11" db="EMBL/GenBank/DDBJ databases">
        <authorList>
            <consortium name="DOE Joint Genome Institute"/>
            <person name="Ahrendt S."/>
            <person name="Riley R."/>
            <person name="Andreopoulos W."/>
            <person name="Labutti K."/>
            <person name="Pangilinan J."/>
            <person name="Ruiz-Duenas F.J."/>
            <person name="Barrasa J.M."/>
            <person name="Sanchez-Garcia M."/>
            <person name="Camarero S."/>
            <person name="Miyauchi S."/>
            <person name="Serrano A."/>
            <person name="Linde D."/>
            <person name="Babiker R."/>
            <person name="Drula E."/>
            <person name="Ayuso-Fernandez I."/>
            <person name="Pacheco R."/>
            <person name="Padilla G."/>
            <person name="Ferreira P."/>
            <person name="Barriuso J."/>
            <person name="Kellner H."/>
            <person name="Castanera R."/>
            <person name="Alfaro M."/>
            <person name="Ramirez L."/>
            <person name="Pisabarro A.G."/>
            <person name="Kuo A."/>
            <person name="Tritt A."/>
            <person name="Lipzen A."/>
            <person name="He G."/>
            <person name="Yan M."/>
            <person name="Ng V."/>
            <person name="Cullen D."/>
            <person name="Martin F."/>
            <person name="Rosso M.-N."/>
            <person name="Henrissat B."/>
            <person name="Hibbett D."/>
            <person name="Martinez A.T."/>
            <person name="Grigoriev I.V."/>
        </authorList>
    </citation>
    <scope>NUCLEOTIDE SEQUENCE</scope>
    <source>
        <strain evidence="1">CBS 247.69</strain>
    </source>
</reference>
<evidence type="ECO:0000313" key="1">
    <source>
        <dbReference type="EMBL" id="KAF9466493.1"/>
    </source>
</evidence>
<gene>
    <name evidence="1" type="ORF">BDZ94DRAFT_1306101</name>
</gene>
<evidence type="ECO:0000313" key="2">
    <source>
        <dbReference type="Proteomes" id="UP000807353"/>
    </source>
</evidence>
<evidence type="ECO:0008006" key="3">
    <source>
        <dbReference type="Google" id="ProtNLM"/>
    </source>
</evidence>
<proteinExistence type="predicted"/>
<dbReference type="InterPro" id="IPR036770">
    <property type="entry name" value="Ankyrin_rpt-contain_sf"/>
</dbReference>
<name>A0A9P6CNA9_9AGAR</name>
<comment type="caution">
    <text evidence="1">The sequence shown here is derived from an EMBL/GenBank/DDBJ whole genome shotgun (WGS) entry which is preliminary data.</text>
</comment>
<dbReference type="AlphaFoldDB" id="A0A9P6CNA9"/>
<sequence length="248" mass="28457">MYTPLGLESLPVELLYELQLYALSHSFPYTSRRIHAVFHSSPSFFRAQYIIGRVKINSPEIYTKALRYPICTVEVFDAICRQLPYPSSGQICDLPKRLFRSLSPKVGILGWKEREEPLPFLRHLFRSSNIPPININSYEGYALTKAVHAKFVLLIQFLLDHGASPQSKNGLAVMVAIRQKDLSLVKLLIERVDPRKTSTKRRKLKDRMDASKDMLKAAVRCDARDIVEYLTLEKGCIPDMETLKMMVK</sequence>
<dbReference type="EMBL" id="MU150241">
    <property type="protein sequence ID" value="KAF9466493.1"/>
    <property type="molecule type" value="Genomic_DNA"/>
</dbReference>
<keyword evidence="2" id="KW-1185">Reference proteome</keyword>
<dbReference type="Gene3D" id="1.25.40.20">
    <property type="entry name" value="Ankyrin repeat-containing domain"/>
    <property type="match status" value="1"/>
</dbReference>
<dbReference type="Proteomes" id="UP000807353">
    <property type="component" value="Unassembled WGS sequence"/>
</dbReference>
<accession>A0A9P6CNA9</accession>
<dbReference type="SUPFAM" id="SSF140860">
    <property type="entry name" value="Pseudo ankyrin repeat-like"/>
    <property type="match status" value="1"/>
</dbReference>